<dbReference type="PROSITE" id="PS50222">
    <property type="entry name" value="EF_HAND_2"/>
    <property type="match status" value="2"/>
</dbReference>
<dbReference type="InterPro" id="IPR002048">
    <property type="entry name" value="EF_hand_dom"/>
</dbReference>
<protein>
    <submittedName>
        <fullName evidence="3">EF-hand calcium-binding domain-containing protein 2</fullName>
    </submittedName>
</protein>
<dbReference type="GO" id="GO:0043226">
    <property type="term" value="C:organelle"/>
    <property type="evidence" value="ECO:0007669"/>
    <property type="project" value="UniProtKB-ARBA"/>
</dbReference>
<dbReference type="AlphaFoldDB" id="A0A8D8UCV6"/>
<dbReference type="FunFam" id="1.10.238.10:FF:000178">
    <property type="entry name" value="Calmodulin-2 A"/>
    <property type="match status" value="1"/>
</dbReference>
<dbReference type="PANTHER" id="PTHR46763:SF1">
    <property type="entry name" value="DYNEIN REGULATORY COMPLEX PROTEIN 8"/>
    <property type="match status" value="1"/>
</dbReference>
<dbReference type="InterPro" id="IPR011992">
    <property type="entry name" value="EF-hand-dom_pair"/>
</dbReference>
<reference evidence="3" key="1">
    <citation type="submission" date="2021-05" db="EMBL/GenBank/DDBJ databases">
        <authorList>
            <person name="Alioto T."/>
            <person name="Alioto T."/>
            <person name="Gomez Garrido J."/>
        </authorList>
    </citation>
    <scope>NUCLEOTIDE SEQUENCE</scope>
</reference>
<dbReference type="EMBL" id="HBUF01342030">
    <property type="protein sequence ID" value="CAG6704830.1"/>
    <property type="molecule type" value="Transcribed_RNA"/>
</dbReference>
<feature type="domain" description="EF-hand" evidence="2">
    <location>
        <begin position="89"/>
        <end position="124"/>
    </location>
</feature>
<organism evidence="3">
    <name type="scientific">Cacopsylla melanoneura</name>
    <dbReference type="NCBI Taxonomy" id="428564"/>
    <lineage>
        <taxon>Eukaryota</taxon>
        <taxon>Metazoa</taxon>
        <taxon>Ecdysozoa</taxon>
        <taxon>Arthropoda</taxon>
        <taxon>Hexapoda</taxon>
        <taxon>Insecta</taxon>
        <taxon>Pterygota</taxon>
        <taxon>Neoptera</taxon>
        <taxon>Paraneoptera</taxon>
        <taxon>Hemiptera</taxon>
        <taxon>Sternorrhyncha</taxon>
        <taxon>Psylloidea</taxon>
        <taxon>Psyllidae</taxon>
        <taxon>Psyllinae</taxon>
        <taxon>Cacopsylla</taxon>
    </lineage>
</organism>
<keyword evidence="1" id="KW-0677">Repeat</keyword>
<evidence type="ECO:0000313" key="3">
    <source>
        <dbReference type="EMBL" id="CAG6704830.1"/>
    </source>
</evidence>
<proteinExistence type="predicted"/>
<dbReference type="Pfam" id="PF13499">
    <property type="entry name" value="EF-hand_7"/>
    <property type="match status" value="1"/>
</dbReference>
<evidence type="ECO:0000256" key="1">
    <source>
        <dbReference type="ARBA" id="ARBA00022737"/>
    </source>
</evidence>
<evidence type="ECO:0000259" key="2">
    <source>
        <dbReference type="PROSITE" id="PS50222"/>
    </source>
</evidence>
<dbReference type="GO" id="GO:0005509">
    <property type="term" value="F:calcium ion binding"/>
    <property type="evidence" value="ECO:0007669"/>
    <property type="project" value="InterPro"/>
</dbReference>
<accession>A0A8D8UCV6</accession>
<dbReference type="SUPFAM" id="SSF47473">
    <property type="entry name" value="EF-hand"/>
    <property type="match status" value="1"/>
</dbReference>
<sequence>MSLSEEVHITNDFEKKIADAFDIFDHAGNKTIDCREVGTVLRALGGCPTEADIQEIIVTCENPEFGNIALSRFLPIVSGMISENRFQPASAEELLKAFRTLDKENKNYLDKDYLTKLIMEEGEPFTPEEIEEMMTTAVDQDTGRIPYEYYINHIMVCTMH</sequence>
<name>A0A8D8UCV6_9HEMI</name>
<dbReference type="PANTHER" id="PTHR46763">
    <property type="entry name" value="DYNEIN REGULATORY COMPLEX PROTEIN 8"/>
    <property type="match status" value="1"/>
</dbReference>
<dbReference type="Gene3D" id="1.10.238.10">
    <property type="entry name" value="EF-hand"/>
    <property type="match status" value="2"/>
</dbReference>
<feature type="domain" description="EF-hand" evidence="2">
    <location>
        <begin position="12"/>
        <end position="47"/>
    </location>
</feature>
<dbReference type="EMBL" id="HBUF01342032">
    <property type="protein sequence ID" value="CAG6704831.1"/>
    <property type="molecule type" value="Transcribed_RNA"/>
</dbReference>